<dbReference type="PROSITE" id="PS00588">
    <property type="entry name" value="FLAGELLA_BB_ROD"/>
    <property type="match status" value="1"/>
</dbReference>
<evidence type="ECO:0000259" key="7">
    <source>
        <dbReference type="Pfam" id="PF06429"/>
    </source>
</evidence>
<keyword evidence="10" id="KW-0969">Cilium</keyword>
<dbReference type="NCBIfam" id="NF004238">
    <property type="entry name" value="PRK05682.1-1"/>
    <property type="match status" value="1"/>
</dbReference>
<evidence type="ECO:0000256" key="1">
    <source>
        <dbReference type="ARBA" id="ARBA00004117"/>
    </source>
</evidence>
<keyword evidence="10" id="KW-0282">Flagellum</keyword>
<evidence type="ECO:0000259" key="6">
    <source>
        <dbReference type="Pfam" id="PF00460"/>
    </source>
</evidence>
<dbReference type="Pfam" id="PF00460">
    <property type="entry name" value="Flg_bb_rod"/>
    <property type="match status" value="1"/>
</dbReference>
<dbReference type="Proteomes" id="UP000653472">
    <property type="component" value="Unassembled WGS sequence"/>
</dbReference>
<comment type="similarity">
    <text evidence="2 5">Belongs to the flagella basal body rod proteins family.</text>
</comment>
<dbReference type="EMBL" id="JAAVXB010000002">
    <property type="protein sequence ID" value="NKF21754.1"/>
    <property type="molecule type" value="Genomic_DNA"/>
</dbReference>
<comment type="subcellular location">
    <subcellularLocation>
        <location evidence="1 5">Bacterial flagellum basal body</location>
    </subcellularLocation>
</comment>
<dbReference type="RefSeq" id="WP_168146991.1">
    <property type="nucleotide sequence ID" value="NZ_JAAVXB010000002.1"/>
</dbReference>
<feature type="domain" description="Flagellar hook protein FlgE D2" evidence="8">
    <location>
        <begin position="161"/>
        <end position="285"/>
    </location>
</feature>
<dbReference type="Pfam" id="PF07559">
    <property type="entry name" value="FlgE_D2"/>
    <property type="match status" value="1"/>
</dbReference>
<dbReference type="GO" id="GO:0009425">
    <property type="term" value="C:bacterial-type flagellum basal body"/>
    <property type="evidence" value="ECO:0007669"/>
    <property type="project" value="UniProtKB-SubCell"/>
</dbReference>
<gene>
    <name evidence="10" type="primary">flgE</name>
    <name evidence="10" type="ORF">G7Y82_05445</name>
</gene>
<protein>
    <recommendedName>
        <fullName evidence="3 5">Flagellar hook protein FlgE</fullName>
    </recommendedName>
</protein>
<comment type="function">
    <text evidence="5">A flexible structure which links the flagellar filament to the drive apparatus in the basal body.</text>
</comment>
<dbReference type="Gene3D" id="2.60.98.20">
    <property type="entry name" value="Flagellar hook protein FlgE"/>
    <property type="match status" value="1"/>
</dbReference>
<evidence type="ECO:0000313" key="10">
    <source>
        <dbReference type="EMBL" id="NKF21754.1"/>
    </source>
</evidence>
<name>A0A969W905_9GAMM</name>
<dbReference type="Pfam" id="PF06429">
    <property type="entry name" value="Flg_bbr_C"/>
    <property type="match status" value="1"/>
</dbReference>
<dbReference type="InterPro" id="IPR001444">
    <property type="entry name" value="Flag_bb_rod_N"/>
</dbReference>
<dbReference type="NCBIfam" id="TIGR03506">
    <property type="entry name" value="FlgEFG_subfam"/>
    <property type="match status" value="1"/>
</dbReference>
<evidence type="ECO:0000259" key="8">
    <source>
        <dbReference type="Pfam" id="PF07559"/>
    </source>
</evidence>
<evidence type="ECO:0000256" key="4">
    <source>
        <dbReference type="ARBA" id="ARBA00023143"/>
    </source>
</evidence>
<feature type="domain" description="Flagellar basal-body/hook protein C-terminal" evidence="7">
    <location>
        <begin position="358"/>
        <end position="403"/>
    </location>
</feature>
<dbReference type="InterPro" id="IPR010930">
    <property type="entry name" value="Flg_bb/hook_C_dom"/>
</dbReference>
<organism evidence="10 11">
    <name type="scientific">Solimonas marina</name>
    <dbReference type="NCBI Taxonomy" id="2714601"/>
    <lineage>
        <taxon>Bacteria</taxon>
        <taxon>Pseudomonadati</taxon>
        <taxon>Pseudomonadota</taxon>
        <taxon>Gammaproteobacteria</taxon>
        <taxon>Nevskiales</taxon>
        <taxon>Nevskiaceae</taxon>
        <taxon>Solimonas</taxon>
    </lineage>
</organism>
<comment type="caution">
    <text evidence="10">The sequence shown here is derived from an EMBL/GenBank/DDBJ whole genome shotgun (WGS) entry which is preliminary data.</text>
</comment>
<dbReference type="Pfam" id="PF22692">
    <property type="entry name" value="LlgE_F_G_D1"/>
    <property type="match status" value="1"/>
</dbReference>
<accession>A0A969W905</accession>
<dbReference type="InterPro" id="IPR037058">
    <property type="entry name" value="Falgellar_hook_FlgE_sf"/>
</dbReference>
<evidence type="ECO:0000256" key="5">
    <source>
        <dbReference type="RuleBase" id="RU362116"/>
    </source>
</evidence>
<dbReference type="InterPro" id="IPR053967">
    <property type="entry name" value="LlgE_F_G-like_D1"/>
</dbReference>
<keyword evidence="4 5" id="KW-0975">Bacterial flagellum</keyword>
<reference evidence="10" key="1">
    <citation type="submission" date="2020-03" db="EMBL/GenBank/DDBJ databases">
        <title>Solimonas marina sp. nov., isolated from deep seawater of the Pacific Ocean.</title>
        <authorList>
            <person name="Liu X."/>
            <person name="Lai Q."/>
            <person name="Sun F."/>
            <person name="Gai Y."/>
            <person name="Li G."/>
            <person name="Shao Z."/>
        </authorList>
    </citation>
    <scope>NUCLEOTIDE SEQUENCE</scope>
    <source>
        <strain evidence="10">C16B3</strain>
    </source>
</reference>
<dbReference type="InterPro" id="IPR019776">
    <property type="entry name" value="Flagellar_basal_body_rod_CS"/>
</dbReference>
<keyword evidence="10" id="KW-0966">Cell projection</keyword>
<dbReference type="PANTHER" id="PTHR30435:SF1">
    <property type="entry name" value="FLAGELLAR HOOK PROTEIN FLGE"/>
    <property type="match status" value="1"/>
</dbReference>
<keyword evidence="11" id="KW-1185">Reference proteome</keyword>
<dbReference type="SUPFAM" id="SSF117143">
    <property type="entry name" value="Flagellar hook protein flgE"/>
    <property type="match status" value="1"/>
</dbReference>
<feature type="domain" description="Flagellar basal body rod protein N-terminal" evidence="6">
    <location>
        <begin position="4"/>
        <end position="33"/>
    </location>
</feature>
<feature type="domain" description="Flagellar hook protein FlgE/F/G-like D1" evidence="9">
    <location>
        <begin position="83"/>
        <end position="140"/>
    </location>
</feature>
<sequence length="404" mass="41924">MPFQIALSGLNAASSDLNVTANNIANVNTTGFKSSRAEFADMFPISAYGLASTATGIGTRTARVAQQMSQGNINTTGNTLDLAISGEGFFTLSNNGSLAYSRAGAFGTDENGYVVNASGMRLQVFPATSSGTFDTSQLSDLQLSTTTNAPRATTTVNANVNLPSSDDVPATTTFDANDPTSYNDTRSVTVYDSLGTAHQAAMYFVKGSTANSWDVHVQVDGSDVGGGSVTYSDSGELLTPSNGQLSLGAYTPSNGAAAMNLSFDLSDSTQYGDTFSLNSLTQDGYTTGSLTTVEVTDGGIVQARYSNGQATPLGQIALTRFPNAQGLQQLGDSTWGETYDAGQPIRGAADSPNFGGVQSGALEGSNVDLTAQLVNMITAQRNFQANAQMISTADQITQTIINIR</sequence>
<evidence type="ECO:0000313" key="11">
    <source>
        <dbReference type="Proteomes" id="UP000653472"/>
    </source>
</evidence>
<dbReference type="AlphaFoldDB" id="A0A969W905"/>
<dbReference type="InterPro" id="IPR011491">
    <property type="entry name" value="FlgE_D2"/>
</dbReference>
<evidence type="ECO:0000256" key="3">
    <source>
        <dbReference type="ARBA" id="ARBA00019015"/>
    </source>
</evidence>
<dbReference type="GO" id="GO:0005829">
    <property type="term" value="C:cytosol"/>
    <property type="evidence" value="ECO:0007669"/>
    <property type="project" value="TreeGrafter"/>
</dbReference>
<dbReference type="InterPro" id="IPR020013">
    <property type="entry name" value="Flagellar_FlgE/F/G"/>
</dbReference>
<evidence type="ECO:0000259" key="9">
    <source>
        <dbReference type="Pfam" id="PF22692"/>
    </source>
</evidence>
<proteinExistence type="inferred from homology"/>
<dbReference type="GO" id="GO:0009424">
    <property type="term" value="C:bacterial-type flagellum hook"/>
    <property type="evidence" value="ECO:0007669"/>
    <property type="project" value="TreeGrafter"/>
</dbReference>
<dbReference type="InterPro" id="IPR037925">
    <property type="entry name" value="FlgE/F/G-like"/>
</dbReference>
<dbReference type="PANTHER" id="PTHR30435">
    <property type="entry name" value="FLAGELLAR PROTEIN"/>
    <property type="match status" value="1"/>
</dbReference>
<dbReference type="GO" id="GO:0071978">
    <property type="term" value="P:bacterial-type flagellum-dependent swarming motility"/>
    <property type="evidence" value="ECO:0007669"/>
    <property type="project" value="TreeGrafter"/>
</dbReference>
<evidence type="ECO:0000256" key="2">
    <source>
        <dbReference type="ARBA" id="ARBA00009677"/>
    </source>
</evidence>